<evidence type="ECO:0000313" key="4">
    <source>
        <dbReference type="Proteomes" id="UP001237642"/>
    </source>
</evidence>
<comment type="caution">
    <text evidence="3">The sequence shown here is derived from an EMBL/GenBank/DDBJ whole genome shotgun (WGS) entry which is preliminary data.</text>
</comment>
<name>A0AAD8IQM2_9APIA</name>
<dbReference type="Proteomes" id="UP001237642">
    <property type="component" value="Unassembled WGS sequence"/>
</dbReference>
<evidence type="ECO:0000259" key="2">
    <source>
        <dbReference type="Pfam" id="PF03732"/>
    </source>
</evidence>
<feature type="compositionally biased region" description="Basic and acidic residues" evidence="1">
    <location>
        <begin position="15"/>
        <end position="40"/>
    </location>
</feature>
<evidence type="ECO:0000313" key="3">
    <source>
        <dbReference type="EMBL" id="KAK1390292.1"/>
    </source>
</evidence>
<dbReference type="EMBL" id="JAUIZM010000004">
    <property type="protein sequence ID" value="KAK1390292.1"/>
    <property type="molecule type" value="Genomic_DNA"/>
</dbReference>
<sequence length="465" mass="52775">MSDDSGNTQTPTNGEDDRGRVLKASDKEGPEKEKTKKTFSDVETDQSNPDWDSEAEAKDKEDPEPSTTRSSKGLRSHKEKSHSKPEDEHSSSSSYKADDSPDGSSTDAEDTDDTSVSAEGEGKYKEKDLRKVLEKIMAEKGPQSRLTVGSPFTKKVRDSPLSHSYKGVGDLKFDGTVDPVEFLSRFNTEMEVYQIKDHTKCRLLAATLRDSAHQWFKRLPSNSIKSWRQMGEMFVTQFRASVTFAPPANMLANIKQRDNETLNEYFKRFNAEVPRVRKTTDETYKNFLISGVKPGTEFWKELQSKEPTTLADFYAKAERHKVVEQSLENLKKDNASRDWNRNKRNRSYSPNERNYSKRVTYTAASADNKEANKLVKTAPLSINATNTKRTVEYKYPPSKGSRRYSEYTHLAAPIEHIFEVGDKTGMFRKPSRTGPPGRKDLARYCAFHDANGHETVDTSKIISRT</sequence>
<feature type="region of interest" description="Disordered" evidence="1">
    <location>
        <begin position="333"/>
        <end position="353"/>
    </location>
</feature>
<feature type="compositionally biased region" description="Polar residues" evidence="1">
    <location>
        <begin position="1"/>
        <end position="13"/>
    </location>
</feature>
<feature type="domain" description="Retrotransposon gag" evidence="2">
    <location>
        <begin position="204"/>
        <end position="293"/>
    </location>
</feature>
<accession>A0AAD8IQM2</accession>
<feature type="compositionally biased region" description="Basic residues" evidence="1">
    <location>
        <begin position="72"/>
        <end position="81"/>
    </location>
</feature>
<proteinExistence type="predicted"/>
<dbReference type="PANTHER" id="PTHR33223">
    <property type="entry name" value="CCHC-TYPE DOMAIN-CONTAINING PROTEIN"/>
    <property type="match status" value="1"/>
</dbReference>
<gene>
    <name evidence="3" type="ORF">POM88_018470</name>
</gene>
<reference evidence="3" key="1">
    <citation type="submission" date="2023-02" db="EMBL/GenBank/DDBJ databases">
        <title>Genome of toxic invasive species Heracleum sosnowskyi carries increased number of genes despite the absence of recent whole-genome duplications.</title>
        <authorList>
            <person name="Schelkunov M."/>
            <person name="Shtratnikova V."/>
            <person name="Makarenko M."/>
            <person name="Klepikova A."/>
            <person name="Omelchenko D."/>
            <person name="Novikova G."/>
            <person name="Obukhova E."/>
            <person name="Bogdanov V."/>
            <person name="Penin A."/>
            <person name="Logacheva M."/>
        </authorList>
    </citation>
    <scope>NUCLEOTIDE SEQUENCE</scope>
    <source>
        <strain evidence="3">Hsosn_3</strain>
        <tissue evidence="3">Leaf</tissue>
    </source>
</reference>
<feature type="region of interest" description="Disordered" evidence="1">
    <location>
        <begin position="1"/>
        <end position="123"/>
    </location>
</feature>
<protein>
    <recommendedName>
        <fullName evidence="2">Retrotransposon gag domain-containing protein</fullName>
    </recommendedName>
</protein>
<keyword evidence="4" id="KW-1185">Reference proteome</keyword>
<evidence type="ECO:0000256" key="1">
    <source>
        <dbReference type="SAM" id="MobiDB-lite"/>
    </source>
</evidence>
<dbReference type="PANTHER" id="PTHR33223:SF10">
    <property type="entry name" value="AMINOTRANSFERASE-LIKE PLANT MOBILE DOMAIN-CONTAINING PROTEIN"/>
    <property type="match status" value="1"/>
</dbReference>
<dbReference type="AlphaFoldDB" id="A0AAD8IQM2"/>
<dbReference type="InterPro" id="IPR005162">
    <property type="entry name" value="Retrotrans_gag_dom"/>
</dbReference>
<reference evidence="3" key="2">
    <citation type="submission" date="2023-05" db="EMBL/GenBank/DDBJ databases">
        <authorList>
            <person name="Schelkunov M.I."/>
        </authorList>
    </citation>
    <scope>NUCLEOTIDE SEQUENCE</scope>
    <source>
        <strain evidence="3">Hsosn_3</strain>
        <tissue evidence="3">Leaf</tissue>
    </source>
</reference>
<dbReference type="Pfam" id="PF03732">
    <property type="entry name" value="Retrotrans_gag"/>
    <property type="match status" value="1"/>
</dbReference>
<organism evidence="3 4">
    <name type="scientific">Heracleum sosnowskyi</name>
    <dbReference type="NCBI Taxonomy" id="360622"/>
    <lineage>
        <taxon>Eukaryota</taxon>
        <taxon>Viridiplantae</taxon>
        <taxon>Streptophyta</taxon>
        <taxon>Embryophyta</taxon>
        <taxon>Tracheophyta</taxon>
        <taxon>Spermatophyta</taxon>
        <taxon>Magnoliopsida</taxon>
        <taxon>eudicotyledons</taxon>
        <taxon>Gunneridae</taxon>
        <taxon>Pentapetalae</taxon>
        <taxon>asterids</taxon>
        <taxon>campanulids</taxon>
        <taxon>Apiales</taxon>
        <taxon>Apiaceae</taxon>
        <taxon>Apioideae</taxon>
        <taxon>apioid superclade</taxon>
        <taxon>Tordylieae</taxon>
        <taxon>Tordyliinae</taxon>
        <taxon>Heracleum</taxon>
    </lineage>
</organism>